<dbReference type="InterPro" id="IPR029052">
    <property type="entry name" value="Metallo-depent_PP-like"/>
</dbReference>
<dbReference type="InterPro" id="IPR000979">
    <property type="entry name" value="Phosphodiesterase_MJ0936/Vps29"/>
</dbReference>
<name>A0A7C1GS65_9BACT</name>
<dbReference type="NCBIfam" id="NF006988">
    <property type="entry name" value="PRK09453.1"/>
    <property type="match status" value="1"/>
</dbReference>
<evidence type="ECO:0000313" key="4">
    <source>
        <dbReference type="EMBL" id="HDP76963.1"/>
    </source>
</evidence>
<dbReference type="EMBL" id="DSBT01000061">
    <property type="protein sequence ID" value="HDP76963.1"/>
    <property type="molecule type" value="Genomic_DNA"/>
</dbReference>
<comment type="cofactor">
    <cofactor evidence="2">
        <name>a divalent metal cation</name>
        <dbReference type="ChEBI" id="CHEBI:60240"/>
    </cofactor>
</comment>
<keyword evidence="2" id="KW-0479">Metal-binding</keyword>
<evidence type="ECO:0000259" key="3">
    <source>
        <dbReference type="Pfam" id="PF12850"/>
    </source>
</evidence>
<dbReference type="AlphaFoldDB" id="A0A7C1GS65"/>
<accession>A0A7C1GS65</accession>
<comment type="similarity">
    <text evidence="1 2">Belongs to the metallophosphoesterase superfamily. YfcE family.</text>
</comment>
<dbReference type="InterPro" id="IPR024654">
    <property type="entry name" value="Calcineurin-like_PHP_lpxH"/>
</dbReference>
<sequence length="178" mass="19571">MVEKAVIISDTHGSPEPVKRILKRNGEDILIVHCGDYLYHGPRNPLPGDYDPEELAALFRQYSRRIEGVRGNCDSEIDLMQIGFVDLPEARTLVINGIELFISHGHKEFGLPFEEGVIISGHTHISHLSREGKIIFLNPGSPSIPKDGTGGSYAIIDFVKGVVCLKSIEGLELKAMAL</sequence>
<dbReference type="GO" id="GO:0046872">
    <property type="term" value="F:metal ion binding"/>
    <property type="evidence" value="ECO:0007669"/>
    <property type="project" value="UniProtKB-KW"/>
</dbReference>
<protein>
    <recommendedName>
        <fullName evidence="2">Phosphoesterase</fullName>
        <ecNumber evidence="2">3.1.4.-</ecNumber>
    </recommendedName>
</protein>
<dbReference type="Proteomes" id="UP000886198">
    <property type="component" value="Unassembled WGS sequence"/>
</dbReference>
<dbReference type="Gene3D" id="3.60.21.10">
    <property type="match status" value="1"/>
</dbReference>
<dbReference type="NCBIfam" id="TIGR00040">
    <property type="entry name" value="yfcE"/>
    <property type="match status" value="1"/>
</dbReference>
<gene>
    <name evidence="4" type="ORF">ENN47_02015</name>
</gene>
<dbReference type="EC" id="3.1.4.-" evidence="2"/>
<reference evidence="4" key="1">
    <citation type="journal article" date="2020" name="mSystems">
        <title>Genome- and Community-Level Interaction Insights into Carbon Utilization and Element Cycling Functions of Hydrothermarchaeota in Hydrothermal Sediment.</title>
        <authorList>
            <person name="Zhou Z."/>
            <person name="Liu Y."/>
            <person name="Xu W."/>
            <person name="Pan J."/>
            <person name="Luo Z.H."/>
            <person name="Li M."/>
        </authorList>
    </citation>
    <scope>NUCLEOTIDE SEQUENCE [LARGE SCALE GENOMIC DNA]</scope>
    <source>
        <strain evidence="4">SpSt-1179</strain>
    </source>
</reference>
<dbReference type="InterPro" id="IPR041802">
    <property type="entry name" value="MPP_YfcE"/>
</dbReference>
<comment type="caution">
    <text evidence="4">The sequence shown here is derived from an EMBL/GenBank/DDBJ whole genome shotgun (WGS) entry which is preliminary data.</text>
</comment>
<dbReference type="SUPFAM" id="SSF56300">
    <property type="entry name" value="Metallo-dependent phosphatases"/>
    <property type="match status" value="1"/>
</dbReference>
<dbReference type="Pfam" id="PF12850">
    <property type="entry name" value="Metallophos_2"/>
    <property type="match status" value="1"/>
</dbReference>
<proteinExistence type="inferred from homology"/>
<dbReference type="GO" id="GO:0016787">
    <property type="term" value="F:hydrolase activity"/>
    <property type="evidence" value="ECO:0007669"/>
    <property type="project" value="UniProtKB-UniRule"/>
</dbReference>
<evidence type="ECO:0000256" key="2">
    <source>
        <dbReference type="RuleBase" id="RU362039"/>
    </source>
</evidence>
<dbReference type="CDD" id="cd00841">
    <property type="entry name" value="MPP_YfcE"/>
    <property type="match status" value="1"/>
</dbReference>
<evidence type="ECO:0000256" key="1">
    <source>
        <dbReference type="ARBA" id="ARBA00008950"/>
    </source>
</evidence>
<feature type="domain" description="Calcineurin-like phosphoesterase" evidence="3">
    <location>
        <begin position="5"/>
        <end position="159"/>
    </location>
</feature>
<organism evidence="4">
    <name type="scientific">Mesotoga infera</name>
    <dbReference type="NCBI Taxonomy" id="1236046"/>
    <lineage>
        <taxon>Bacteria</taxon>
        <taxon>Thermotogati</taxon>
        <taxon>Thermotogota</taxon>
        <taxon>Thermotogae</taxon>
        <taxon>Kosmotogales</taxon>
        <taxon>Kosmotogaceae</taxon>
        <taxon>Mesotoga</taxon>
    </lineage>
</organism>